<dbReference type="Proteomes" id="UP000176501">
    <property type="component" value="Unassembled WGS sequence"/>
</dbReference>
<dbReference type="InterPro" id="IPR043519">
    <property type="entry name" value="NT_sf"/>
</dbReference>
<evidence type="ECO:0000313" key="1">
    <source>
        <dbReference type="EMBL" id="OGL98832.1"/>
    </source>
</evidence>
<accession>A0A1F7W7Q9</accession>
<reference evidence="1 2" key="1">
    <citation type="journal article" date="2016" name="Nat. Commun.">
        <title>Thousands of microbial genomes shed light on interconnected biogeochemical processes in an aquifer system.</title>
        <authorList>
            <person name="Anantharaman K."/>
            <person name="Brown C.T."/>
            <person name="Hug L.A."/>
            <person name="Sharon I."/>
            <person name="Castelle C.J."/>
            <person name="Probst A.J."/>
            <person name="Thomas B.C."/>
            <person name="Singh A."/>
            <person name="Wilkins M.J."/>
            <person name="Karaoz U."/>
            <person name="Brodie E.L."/>
            <person name="Williams K.H."/>
            <person name="Hubbard S.S."/>
            <person name="Banfield J.F."/>
        </authorList>
    </citation>
    <scope>NUCLEOTIDE SEQUENCE [LARGE SCALE GENOMIC DNA]</scope>
</reference>
<dbReference type="AlphaFoldDB" id="A0A1F7W7Q9"/>
<evidence type="ECO:0000313" key="2">
    <source>
        <dbReference type="Proteomes" id="UP000176501"/>
    </source>
</evidence>
<protein>
    <recommendedName>
        <fullName evidence="3">Kanamycin nucleotidyltransferase C-terminal domain-containing protein</fullName>
    </recommendedName>
</protein>
<name>A0A1F7W7Q9_9BACT</name>
<comment type="caution">
    <text evidence="1">The sequence shown here is derived from an EMBL/GenBank/DDBJ whole genome shotgun (WGS) entry which is preliminary data.</text>
</comment>
<dbReference type="SUPFAM" id="SSF81301">
    <property type="entry name" value="Nucleotidyltransferase"/>
    <property type="match status" value="1"/>
</dbReference>
<proteinExistence type="predicted"/>
<organism evidence="1 2">
    <name type="scientific">Candidatus Uhrbacteria bacterium RIFOXYB2_FULL_57_15</name>
    <dbReference type="NCBI Taxonomy" id="1802422"/>
    <lineage>
        <taxon>Bacteria</taxon>
        <taxon>Candidatus Uhriibacteriota</taxon>
    </lineage>
</organism>
<evidence type="ECO:0008006" key="3">
    <source>
        <dbReference type="Google" id="ProtNLM"/>
    </source>
</evidence>
<dbReference type="EMBL" id="MGFE01000015">
    <property type="protein sequence ID" value="OGL98832.1"/>
    <property type="molecule type" value="Genomic_DNA"/>
</dbReference>
<dbReference type="Gene3D" id="1.20.120.330">
    <property type="entry name" value="Nucleotidyltransferases domain 2"/>
    <property type="match status" value="1"/>
</dbReference>
<gene>
    <name evidence="1" type="ORF">A2304_05050</name>
</gene>
<sequence length="254" mass="29086">MIGLKKYTHQEREDVIQKLLPNIQKKFGSNLLGLAATASFARGDDLDFSDLELTAIVREMPEGKDFEGMGRIINGLLVELIWTTEETYIRFFKRQVHDDWYLAASDRMVPVVNESLIKRLNDHSVEVTAEACLAQLRRHWPEVQESTSKVLKAVQQRDREGLGLVYWDMVRHTLVALSLLNCRPYTTFAKMVAEARAFDVKPSTFDPFVSPLRDGLDDLDALRALVVRTFEEMEGFVLSAGVNPYSEEWQLFDD</sequence>
<dbReference type="Gene3D" id="3.30.460.10">
    <property type="entry name" value="Beta Polymerase, domain 2"/>
    <property type="match status" value="1"/>
</dbReference>